<comment type="similarity">
    <text evidence="2">Belongs to the thioredoxin family. DsbE subfamily.</text>
</comment>
<evidence type="ECO:0000313" key="7">
    <source>
        <dbReference type="EMBL" id="AKH38252.1"/>
    </source>
</evidence>
<dbReference type="PANTHER" id="PTHR42852:SF6">
    <property type="entry name" value="THIOL:DISULFIDE INTERCHANGE PROTEIN DSBE"/>
    <property type="match status" value="1"/>
</dbReference>
<dbReference type="PATRIC" id="fig|44574.3.peg.2762"/>
<dbReference type="PROSITE" id="PS51352">
    <property type="entry name" value="THIOREDOXIN_2"/>
    <property type="match status" value="1"/>
</dbReference>
<dbReference type="KEGG" id="nco:AAW31_11330"/>
<evidence type="ECO:0000256" key="1">
    <source>
        <dbReference type="ARBA" id="ARBA00004196"/>
    </source>
</evidence>
<name>A0A0F7KHC8_9PROT</name>
<keyword evidence="3" id="KW-0201">Cytochrome c-type biogenesis</keyword>
<dbReference type="InterPro" id="IPR013766">
    <property type="entry name" value="Thioredoxin_domain"/>
</dbReference>
<dbReference type="InterPro" id="IPR050553">
    <property type="entry name" value="Thioredoxin_ResA/DsbE_sf"/>
</dbReference>
<reference evidence="8 10" key="3">
    <citation type="submission" date="2019-07" db="EMBL/GenBank/DDBJ databases">
        <title>Active sludge and wastewater microbial communities from Klosterneuburg, Austria.</title>
        <authorList>
            <person name="Wagner M."/>
        </authorList>
    </citation>
    <scope>NUCLEOTIDE SEQUENCE [LARGE SCALE GENOMIC DNA]</scope>
    <source>
        <strain evidence="8 10">Nm2</strain>
    </source>
</reference>
<comment type="subcellular location">
    <subcellularLocation>
        <location evidence="1">Cell envelope</location>
    </subcellularLocation>
</comment>
<dbReference type="InterPro" id="IPR036249">
    <property type="entry name" value="Thioredoxin-like_sf"/>
</dbReference>
<keyword evidence="4" id="KW-1015">Disulfide bond</keyword>
<dbReference type="CDD" id="cd03010">
    <property type="entry name" value="TlpA_like_DsbE"/>
    <property type="match status" value="1"/>
</dbReference>
<dbReference type="Pfam" id="PF08534">
    <property type="entry name" value="Redoxin"/>
    <property type="match status" value="1"/>
</dbReference>
<sequence length="174" mass="19626">MTRFLLPLAIFSVLVVFLGVGLTLNPRQVPSPLVDKPAPVFQLHHLHDPDKTLMSQDNLGKVWLLNVWASWCVACRDEHPLLVQLAKAKIVPIYGLNYKDQRDTAIQWLKQYGDPYTISIVDADGRVGIDYGVYGVPETYIIDKQGIIRYKHIGPVTVKSLEDKILPLIKELQG</sequence>
<dbReference type="Gene3D" id="3.40.30.10">
    <property type="entry name" value="Glutaredoxin"/>
    <property type="match status" value="1"/>
</dbReference>
<dbReference type="InterPro" id="IPR017937">
    <property type="entry name" value="Thioredoxin_CS"/>
</dbReference>
<proteinExistence type="inferred from homology"/>
<organism evidence="7 9">
    <name type="scientific">Nitrosomonas communis</name>
    <dbReference type="NCBI Taxonomy" id="44574"/>
    <lineage>
        <taxon>Bacteria</taxon>
        <taxon>Pseudomonadati</taxon>
        <taxon>Pseudomonadota</taxon>
        <taxon>Betaproteobacteria</taxon>
        <taxon>Nitrosomonadales</taxon>
        <taxon>Nitrosomonadaceae</taxon>
        <taxon>Nitrosomonas</taxon>
    </lineage>
</organism>
<evidence type="ECO:0000256" key="3">
    <source>
        <dbReference type="ARBA" id="ARBA00022748"/>
    </source>
</evidence>
<reference evidence="7 9" key="2">
    <citation type="journal article" date="2016" name="Genome Announc.">
        <title>Genome Sequence of Nitrosomonas communis Strain Nm2, a Mesophilic Ammonia-Oxidizing Bacterium Isolated from Mediterranean Soil.</title>
        <authorList>
            <person name="Kozlowski J.A."/>
            <person name="Kits K.D."/>
            <person name="Stein L.Y."/>
        </authorList>
    </citation>
    <scope>NUCLEOTIDE SEQUENCE [LARGE SCALE GENOMIC DNA]</scope>
    <source>
        <strain evidence="7 9">Nm2</strain>
    </source>
</reference>
<dbReference type="Proteomes" id="UP000324176">
    <property type="component" value="Unassembled WGS sequence"/>
</dbReference>
<dbReference type="NCBIfam" id="TIGR00385">
    <property type="entry name" value="dsbE"/>
    <property type="match status" value="1"/>
</dbReference>
<gene>
    <name evidence="7" type="ORF">AAW31_11330</name>
    <name evidence="8" type="ORF">BCL69_101614</name>
</gene>
<dbReference type="PROSITE" id="PS00194">
    <property type="entry name" value="THIOREDOXIN_1"/>
    <property type="match status" value="1"/>
</dbReference>
<dbReference type="GO" id="GO:0030288">
    <property type="term" value="C:outer membrane-bounded periplasmic space"/>
    <property type="evidence" value="ECO:0007669"/>
    <property type="project" value="InterPro"/>
</dbReference>
<dbReference type="EMBL" id="CP011451">
    <property type="protein sequence ID" value="AKH38252.1"/>
    <property type="molecule type" value="Genomic_DNA"/>
</dbReference>
<evidence type="ECO:0000313" key="9">
    <source>
        <dbReference type="Proteomes" id="UP000034156"/>
    </source>
</evidence>
<dbReference type="InterPro" id="IPR013740">
    <property type="entry name" value="Redoxin"/>
</dbReference>
<dbReference type="OrthoDB" id="9811352at2"/>
<evidence type="ECO:0000259" key="6">
    <source>
        <dbReference type="PROSITE" id="PS51352"/>
    </source>
</evidence>
<evidence type="ECO:0000256" key="5">
    <source>
        <dbReference type="ARBA" id="ARBA00023284"/>
    </source>
</evidence>
<evidence type="ECO:0000313" key="8">
    <source>
        <dbReference type="EMBL" id="TYP89497.1"/>
    </source>
</evidence>
<accession>A0A0F7KHC8</accession>
<keyword evidence="5" id="KW-0676">Redox-active center</keyword>
<keyword evidence="9" id="KW-1185">Reference proteome</keyword>
<feature type="domain" description="Thioredoxin" evidence="6">
    <location>
        <begin position="32"/>
        <end position="174"/>
    </location>
</feature>
<evidence type="ECO:0000256" key="4">
    <source>
        <dbReference type="ARBA" id="ARBA00023157"/>
    </source>
</evidence>
<dbReference type="PANTHER" id="PTHR42852">
    <property type="entry name" value="THIOL:DISULFIDE INTERCHANGE PROTEIN DSBE"/>
    <property type="match status" value="1"/>
</dbReference>
<dbReference type="SUPFAM" id="SSF52833">
    <property type="entry name" value="Thioredoxin-like"/>
    <property type="match status" value="1"/>
</dbReference>
<dbReference type="RefSeq" id="WP_046850307.1">
    <property type="nucleotide sequence ID" value="NZ_CBDIPD010000077.1"/>
</dbReference>
<dbReference type="InterPro" id="IPR004799">
    <property type="entry name" value="Periplasmic_diS_OxRdtase_DsbE"/>
</dbReference>
<reference evidence="9" key="1">
    <citation type="submission" date="2015-05" db="EMBL/GenBank/DDBJ databases">
        <title>Draft genome of Nitrosomonas communis strain Nm2.</title>
        <authorList>
            <person name="Kozlowski J.A."/>
            <person name="Kits K.D."/>
            <person name="Stein L.Y."/>
        </authorList>
    </citation>
    <scope>NUCLEOTIDE SEQUENCE [LARGE SCALE GENOMIC DNA]</scope>
    <source>
        <strain evidence="9">Nm2</strain>
    </source>
</reference>
<protein>
    <submittedName>
        <fullName evidence="7 8">Thiol:disulfide interchange protein</fullName>
    </submittedName>
</protein>
<dbReference type="GO" id="GO:0015036">
    <property type="term" value="F:disulfide oxidoreductase activity"/>
    <property type="evidence" value="ECO:0007669"/>
    <property type="project" value="InterPro"/>
</dbReference>
<dbReference type="AlphaFoldDB" id="A0A0F7KHC8"/>
<evidence type="ECO:0000256" key="2">
    <source>
        <dbReference type="ARBA" id="ARBA00007758"/>
    </source>
</evidence>
<dbReference type="Proteomes" id="UP000034156">
    <property type="component" value="Chromosome"/>
</dbReference>
<dbReference type="GO" id="GO:0017004">
    <property type="term" value="P:cytochrome complex assembly"/>
    <property type="evidence" value="ECO:0007669"/>
    <property type="project" value="UniProtKB-KW"/>
</dbReference>
<evidence type="ECO:0000313" key="10">
    <source>
        <dbReference type="Proteomes" id="UP000324176"/>
    </source>
</evidence>
<dbReference type="EMBL" id="VNHT01000016">
    <property type="protein sequence ID" value="TYP89497.1"/>
    <property type="molecule type" value="Genomic_DNA"/>
</dbReference>